<accession>A0A845LHJ4</accession>
<evidence type="ECO:0000313" key="1">
    <source>
        <dbReference type="EMBL" id="MZP42336.1"/>
    </source>
</evidence>
<keyword evidence="2" id="KW-1185">Reference proteome</keyword>
<dbReference type="AlphaFoldDB" id="A0A845LHJ4"/>
<protein>
    <submittedName>
        <fullName evidence="1">Uncharacterized protein</fullName>
    </submittedName>
</protein>
<dbReference type="OrthoDB" id="7321121at2"/>
<reference evidence="1 2" key="1">
    <citation type="submission" date="2020-01" db="EMBL/GenBank/DDBJ databases">
        <title>Whole genome sequence of Heliobacterium gestii DSM 11169.</title>
        <authorList>
            <person name="Kyndt J.A."/>
            <person name="Meyer T.E."/>
        </authorList>
    </citation>
    <scope>NUCLEOTIDE SEQUENCE [LARGE SCALE GENOMIC DNA]</scope>
    <source>
        <strain evidence="1 2">DSM 11169</strain>
    </source>
</reference>
<dbReference type="EMBL" id="WXEX01000003">
    <property type="protein sequence ID" value="MZP42336.1"/>
    <property type="molecule type" value="Genomic_DNA"/>
</dbReference>
<dbReference type="RefSeq" id="WP_161260903.1">
    <property type="nucleotide sequence ID" value="NZ_JAFBDC010000006.1"/>
</dbReference>
<organism evidence="1 2">
    <name type="scientific">Heliomicrobium gestii</name>
    <name type="common">Heliobacterium gestii</name>
    <dbReference type="NCBI Taxonomy" id="2699"/>
    <lineage>
        <taxon>Bacteria</taxon>
        <taxon>Bacillati</taxon>
        <taxon>Bacillota</taxon>
        <taxon>Clostridia</taxon>
        <taxon>Eubacteriales</taxon>
        <taxon>Heliobacteriaceae</taxon>
        <taxon>Heliomicrobium</taxon>
    </lineage>
</organism>
<evidence type="ECO:0000313" key="2">
    <source>
        <dbReference type="Proteomes" id="UP000471031"/>
    </source>
</evidence>
<comment type="caution">
    <text evidence="1">The sequence shown here is derived from an EMBL/GenBank/DDBJ whole genome shotgun (WGS) entry which is preliminary data.</text>
</comment>
<sequence>MHKNDHASSDAGGLKHCLGLLASMYSRLCAEPATPITSRAGGRRDGSQVIERLRIEDVRTAWDGGSGEKAARSVPFPFLELPCLQPDFAIERLEPESYARLVAYARRRDVTMNDILLTAFYRALLLGANPRLAQPALLTEHVPVQVTVDLRRYLPGRRAESICNLSGIVTPLIKPVLDEPFEGTLSRVSAAMKKHKAHSPGFKTTLLLELYSRIGYSAFLDWLVGNWRQSMKHRSSPPLFSNIGMISEGKIAFGPCLAIDGYMIGPAMQAPSSLIAISTYNQRLTLAMAFYKPAVPVSKVTAFLKCMIREMHTCI</sequence>
<dbReference type="Proteomes" id="UP000471031">
    <property type="component" value="Unassembled WGS sequence"/>
</dbReference>
<proteinExistence type="predicted"/>
<dbReference type="SUPFAM" id="SSF52777">
    <property type="entry name" value="CoA-dependent acyltransferases"/>
    <property type="match status" value="1"/>
</dbReference>
<name>A0A845LHJ4_HELGE</name>
<gene>
    <name evidence="1" type="ORF">GTO89_04680</name>
</gene>